<protein>
    <recommendedName>
        <fullName evidence="1">DNA2/NAM7 helicase-like C-terminal domain-containing protein</fullName>
    </recommendedName>
</protein>
<dbReference type="Pfam" id="PF13087">
    <property type="entry name" value="AAA_12"/>
    <property type="match status" value="1"/>
</dbReference>
<organism evidence="2 3">
    <name type="scientific">Lactuca sativa</name>
    <name type="common">Garden lettuce</name>
    <dbReference type="NCBI Taxonomy" id="4236"/>
    <lineage>
        <taxon>Eukaryota</taxon>
        <taxon>Viridiplantae</taxon>
        <taxon>Streptophyta</taxon>
        <taxon>Embryophyta</taxon>
        <taxon>Tracheophyta</taxon>
        <taxon>Spermatophyta</taxon>
        <taxon>Magnoliopsida</taxon>
        <taxon>eudicotyledons</taxon>
        <taxon>Gunneridae</taxon>
        <taxon>Pentapetalae</taxon>
        <taxon>asterids</taxon>
        <taxon>campanulids</taxon>
        <taxon>Asterales</taxon>
        <taxon>Asteraceae</taxon>
        <taxon>Cichorioideae</taxon>
        <taxon>Cichorieae</taxon>
        <taxon>Lactucinae</taxon>
        <taxon>Lactuca</taxon>
    </lineage>
</organism>
<dbReference type="InterPro" id="IPR041679">
    <property type="entry name" value="DNA2/NAM7-like_C"/>
</dbReference>
<dbReference type="EMBL" id="NBSK02000007">
    <property type="protein sequence ID" value="KAJ0195865.1"/>
    <property type="molecule type" value="Genomic_DNA"/>
</dbReference>
<dbReference type="Proteomes" id="UP000235145">
    <property type="component" value="Unassembled WGS sequence"/>
</dbReference>
<dbReference type="PANTHER" id="PTHR21529">
    <property type="entry name" value="MAMMARY TURMOR VIRUS RECEPTOR HOMOLOG 1, 2 MTVR1, 2"/>
    <property type="match status" value="1"/>
</dbReference>
<evidence type="ECO:0000259" key="1">
    <source>
        <dbReference type="Pfam" id="PF13087"/>
    </source>
</evidence>
<reference evidence="2 3" key="1">
    <citation type="journal article" date="2017" name="Nat. Commun.">
        <title>Genome assembly with in vitro proximity ligation data and whole-genome triplication in lettuce.</title>
        <authorList>
            <person name="Reyes-Chin-Wo S."/>
            <person name="Wang Z."/>
            <person name="Yang X."/>
            <person name="Kozik A."/>
            <person name="Arikit S."/>
            <person name="Song C."/>
            <person name="Xia L."/>
            <person name="Froenicke L."/>
            <person name="Lavelle D.O."/>
            <person name="Truco M.J."/>
            <person name="Xia R."/>
            <person name="Zhu S."/>
            <person name="Xu C."/>
            <person name="Xu H."/>
            <person name="Xu X."/>
            <person name="Cox K."/>
            <person name="Korf I."/>
            <person name="Meyers B.C."/>
            <person name="Michelmore R.W."/>
        </authorList>
    </citation>
    <scope>NUCLEOTIDE SEQUENCE [LARGE SCALE GENOMIC DNA]</scope>
    <source>
        <strain evidence="3">cv. Salinas</strain>
        <tissue evidence="2">Seedlings</tissue>
    </source>
</reference>
<gene>
    <name evidence="2" type="ORF">LSAT_V11C700353070</name>
</gene>
<accession>A0A9R1X0E2</accession>
<dbReference type="InterPro" id="IPR039904">
    <property type="entry name" value="TRANK1"/>
</dbReference>
<proteinExistence type="predicted"/>
<dbReference type="InterPro" id="IPR027417">
    <property type="entry name" value="P-loop_NTPase"/>
</dbReference>
<keyword evidence="3" id="KW-1185">Reference proteome</keyword>
<comment type="caution">
    <text evidence="2">The sequence shown here is derived from an EMBL/GenBank/DDBJ whole genome shotgun (WGS) entry which is preliminary data.</text>
</comment>
<evidence type="ECO:0000313" key="2">
    <source>
        <dbReference type="EMBL" id="KAJ0195865.1"/>
    </source>
</evidence>
<sequence length="637" mass="73547">MPCNKTAIYTKENLLNNVLCASPPNLNRDEWVAALPRAMVADLLLFGNKERLKVGTNIEDIYLEHRIERLTECLGSLSGWKRCIKSMIDLLEDCVSQYHVFVANELFKEEQLTNENKRREEGDDVRSKRNMVEVSIVIKIVHKLYKEWQQSKKEVSIGVVSPYPAQVVSIEEKICYKYEKRDGCSVNVKSIDEFQGGEEDIIILSNEIIIDAKKELEPLNDMVKGNSLLLKHVKWKILFSDNFRKSFGKLMDSRMKNVVVDFLQKLSGGWRPNDGNTDLKVLKIYMAEGLYLICSIDIIKEFKYIHVLRIWDILPLKEIPNLRKELDNIFATYTNDHMYRCTTKHLEGLEDIRSMLDTKFLGTRTYGKQEKVDMFEIFQLKQNSRIHAGGTRTSKGFVGFGAEQVILVRDNYVKAEICEYVGKRALVLTIEECKGLEFLDEANWQRLWICEKNEELSKPMFDYWKGMCLVKVRKLNDSIAATCYSYLGDHERAGKFYLEKCGDIDATAECFLLARCYRDAAKAYAKGDQFSNCLSVCRKGEVFDKGFQYIEYWKEHVHVRSKEIEQLEQDFLESCALSYYERKDTIPVAQTLVLSASGIKNSVEANQPFGTLGLLSGLMCEVFKDLITKDLEDEPWS</sequence>
<evidence type="ECO:0000313" key="3">
    <source>
        <dbReference type="Proteomes" id="UP000235145"/>
    </source>
</evidence>
<feature type="domain" description="DNA2/NAM7 helicase-like C-terminal" evidence="1">
    <location>
        <begin position="116"/>
        <end position="205"/>
    </location>
</feature>
<dbReference type="Gene3D" id="3.40.50.300">
    <property type="entry name" value="P-loop containing nucleotide triphosphate hydrolases"/>
    <property type="match status" value="1"/>
</dbReference>
<dbReference type="PANTHER" id="PTHR21529:SF4">
    <property type="entry name" value="TPR AND ANKYRIN REPEAT-CONTAINING PROTEIN 1"/>
    <property type="match status" value="1"/>
</dbReference>
<name>A0A9R1X0E2_LACSA</name>
<dbReference type="AlphaFoldDB" id="A0A9R1X0E2"/>